<sequence>MARELAAVYSQIFHLAMDVSLLTYCDPRLINKNIFEQTITQMSRLISVLDPSLQAQNEMETSGLSLELQHIMLNTLTEMKSLYMYLTSFKDNPKKYFEELHLTQKCQRHLEVDVVFYGNCVKTCQLSLLNDIEIMFKRINSLFYCIPTDSGCKCISETIGFLGNLRGISPIPHPATYLTSVPCIKCYDEASMYPNQGECILTMLSSDVDCPHICQPVNADPIIGLFETELKKLSLVPNHIKKSSTIPVSEKDKLTQMSVNTLKDHTIFEKVTTSILELSNLIYWNSNALQNTQEAAASDLSALANILTYEANMHEGRKTLAEHLKYTENTNHFFDLFQPNHLESLFCGGIFYSLDDAIKALKKDCSQAFFKKSNYQALIKRQNELFVRLSKLLQNHDNSEGENSDHTKKHHLTSQPPETSTQRVLSDAQVRKEAYIQKITKDGLKNLNRCLETQGIILTNTLNLRIWGSTIYEIASVMKNHFLSRRHFMSIPWQNNTDGNDSSFENSKYMKNSLHLQKLSHEHIESLRAQFYEILTGPLSKSNSLFPIPSNVSLAYCIDASGMIPHQKLMLTEIIWPTIEPKDWIDFNFNQFYTFKSSDLNSIQKEALLFIREIVLSTSLYNQTWEKDLAVFPLTHLNTNYVERQPHDFKDGVYLTFEEGCPLVLVYSKQGFIFKDLYALLYCHLQLSST</sequence>
<keyword evidence="3" id="KW-0231">Viral genome packaging</keyword>
<evidence type="ECO:0000256" key="3">
    <source>
        <dbReference type="ARBA" id="ARBA00023219"/>
    </source>
</evidence>
<accession>A0A0M4MS34</accession>
<evidence type="ECO:0000313" key="5">
    <source>
        <dbReference type="EMBL" id="ALE14720.1"/>
    </source>
</evidence>
<dbReference type="KEGG" id="vg:26100399"/>
<evidence type="ECO:0000313" key="6">
    <source>
        <dbReference type="Proteomes" id="UP000152314"/>
    </source>
</evidence>
<dbReference type="Proteomes" id="UP000152314">
    <property type="component" value="Segment"/>
</dbReference>
<keyword evidence="2" id="KW-0426">Late protein</keyword>
<dbReference type="Pfam" id="PF01366">
    <property type="entry name" value="PRTP"/>
    <property type="match status" value="1"/>
</dbReference>
<proteinExistence type="inferred from homology"/>
<dbReference type="HAMAP" id="MF_04014">
    <property type="entry name" value="HSV_TRM1"/>
    <property type="match status" value="1"/>
</dbReference>
<dbReference type="OrthoDB" id="1448at10239"/>
<evidence type="ECO:0000256" key="2">
    <source>
        <dbReference type="ARBA" id="ARBA00022921"/>
    </source>
</evidence>
<evidence type="ECO:0000256" key="1">
    <source>
        <dbReference type="ARBA" id="ARBA00022612"/>
    </source>
</evidence>
<dbReference type="RefSeq" id="YP_009173885.1">
    <property type="nucleotide sequence ID" value="NC_028099.1"/>
</dbReference>
<dbReference type="GO" id="GO:0019073">
    <property type="term" value="P:viral DNA genome packaging"/>
    <property type="evidence" value="ECO:0007669"/>
    <property type="project" value="InterPro"/>
</dbReference>
<reference evidence="5 6" key="1">
    <citation type="journal article" date="2015" name="Genome Announc.">
        <title>First Complete Genome Sequence of Felis catus Gammaherpesvirus 1.</title>
        <authorList>
            <person name="Troyer R.M."/>
            <person name="Lee J.S."/>
            <person name="Vuyisich M."/>
            <person name="Chain P."/>
            <person name="Lo C.C."/>
            <person name="Kronmiller B."/>
            <person name="Bracha S."/>
            <person name="Avery A.C."/>
            <person name="VandeWoude S."/>
        </authorList>
    </citation>
    <scope>NUCLEOTIDE SEQUENCE [LARGE SCALE GENOMIC DNA]</scope>
    <source>
        <strain evidence="5">31286</strain>
    </source>
</reference>
<dbReference type="InterPro" id="IPR000501">
    <property type="entry name" value="UL28/UL56"/>
</dbReference>
<keyword evidence="6" id="KW-1185">Reference proteome</keyword>
<dbReference type="EMBL" id="KT595939">
    <property type="protein sequence ID" value="ALE14720.1"/>
    <property type="molecule type" value="Genomic_DNA"/>
</dbReference>
<feature type="compositionally biased region" description="Polar residues" evidence="4">
    <location>
        <begin position="413"/>
        <end position="424"/>
    </location>
</feature>
<feature type="region of interest" description="Disordered" evidence="4">
    <location>
        <begin position="397"/>
        <end position="425"/>
    </location>
</feature>
<protein>
    <submittedName>
        <fullName evidence="5">ORF7</fullName>
    </submittedName>
</protein>
<evidence type="ECO:0000256" key="4">
    <source>
        <dbReference type="SAM" id="MobiDB-lite"/>
    </source>
</evidence>
<name>A0A0M4MS34_9GAMA</name>
<keyword evidence="1" id="KW-1188">Viral release from host cell</keyword>
<feature type="compositionally biased region" description="Basic and acidic residues" evidence="4">
    <location>
        <begin position="397"/>
        <end position="406"/>
    </location>
</feature>
<organism evidence="5 6">
    <name type="scientific">Felid gammaherpesvirus 1</name>
    <dbReference type="NCBI Taxonomy" id="2560468"/>
    <lineage>
        <taxon>Viruses</taxon>
        <taxon>Duplodnaviria</taxon>
        <taxon>Heunggongvirae</taxon>
        <taxon>Peploviricota</taxon>
        <taxon>Herviviricetes</taxon>
        <taxon>Herpesvirales</taxon>
        <taxon>Orthoherpesviridae</taxon>
        <taxon>Gammaherpesvirinae</taxon>
        <taxon>Percavirus</taxon>
        <taxon>Percavirus felidgamma1</taxon>
    </lineage>
</organism>
<dbReference type="GeneID" id="26100399"/>